<keyword evidence="3" id="KW-1185">Reference proteome</keyword>
<sequence>MKKMRHNSYNNDNKRQKKPKLNLMTDVLPTEILIDIFSRLPVNSICCIKCVSKTLLKTVDDPFFAVQHMRRCFLTSYTTVEVPRLVLRTDSPHCRMHPIKYDGNELLTKSKHAIISDFWTRQCLYVHNFIFCNLLGFTRHGVDYKNGNTCFLLDPFKAEILMLPTTSDVLQVSTNTVCRQDSYGMGFDNKTNTYKIVRISYHHKYKKGQLSQLKTEVLVLGTSSWRELPVVPPCYVTGKSASAHGDMHWLVHGDTKDLSSSSISILSFDFKKEKFYWTPHPAALEKKPSLWNFLNVLNFKGSLALVEFSSSEDKYMKIWALKNDYGNKEWVLNYKIDVGQYLPSLPLGNLCLSECGEWEHGIFFNQ</sequence>
<gene>
    <name evidence="2" type="ORF">L3X38_013786</name>
</gene>
<dbReference type="EMBL" id="JAJFAZ020000002">
    <property type="protein sequence ID" value="KAI5345909.1"/>
    <property type="molecule type" value="Genomic_DNA"/>
</dbReference>
<dbReference type="Pfam" id="PF12937">
    <property type="entry name" value="F-box-like"/>
    <property type="match status" value="1"/>
</dbReference>
<name>A0AAD4ZHD0_PRUDU</name>
<dbReference type="Pfam" id="PF08268">
    <property type="entry name" value="FBA_3"/>
    <property type="match status" value="1"/>
</dbReference>
<dbReference type="AlphaFoldDB" id="A0AAD4ZHD0"/>
<dbReference type="InterPro" id="IPR017451">
    <property type="entry name" value="F-box-assoc_interact_dom"/>
</dbReference>
<dbReference type="SUPFAM" id="SSF81383">
    <property type="entry name" value="F-box domain"/>
    <property type="match status" value="1"/>
</dbReference>
<dbReference type="Gene3D" id="1.20.1280.50">
    <property type="match status" value="1"/>
</dbReference>
<dbReference type="Proteomes" id="UP001054821">
    <property type="component" value="Chromosome 2"/>
</dbReference>
<dbReference type="InterPro" id="IPR013187">
    <property type="entry name" value="F-box-assoc_dom_typ3"/>
</dbReference>
<reference evidence="2 3" key="1">
    <citation type="journal article" date="2022" name="G3 (Bethesda)">
        <title>Whole-genome sequence and methylome profiling of the almond [Prunus dulcis (Mill.) D.A. Webb] cultivar 'Nonpareil'.</title>
        <authorList>
            <person name="D'Amico-Willman K.M."/>
            <person name="Ouma W.Z."/>
            <person name="Meulia T."/>
            <person name="Sideli G.M."/>
            <person name="Gradziel T.M."/>
            <person name="Fresnedo-Ramirez J."/>
        </authorList>
    </citation>
    <scope>NUCLEOTIDE SEQUENCE [LARGE SCALE GENOMIC DNA]</scope>
    <source>
        <strain evidence="2">Clone GOH B32 T37-40</strain>
    </source>
</reference>
<organism evidence="2 3">
    <name type="scientific">Prunus dulcis</name>
    <name type="common">Almond</name>
    <name type="synonym">Amygdalus dulcis</name>
    <dbReference type="NCBI Taxonomy" id="3755"/>
    <lineage>
        <taxon>Eukaryota</taxon>
        <taxon>Viridiplantae</taxon>
        <taxon>Streptophyta</taxon>
        <taxon>Embryophyta</taxon>
        <taxon>Tracheophyta</taxon>
        <taxon>Spermatophyta</taxon>
        <taxon>Magnoliopsida</taxon>
        <taxon>eudicotyledons</taxon>
        <taxon>Gunneridae</taxon>
        <taxon>Pentapetalae</taxon>
        <taxon>rosids</taxon>
        <taxon>fabids</taxon>
        <taxon>Rosales</taxon>
        <taxon>Rosaceae</taxon>
        <taxon>Amygdaloideae</taxon>
        <taxon>Amygdaleae</taxon>
        <taxon>Prunus</taxon>
    </lineage>
</organism>
<evidence type="ECO:0000313" key="2">
    <source>
        <dbReference type="EMBL" id="KAI5345909.1"/>
    </source>
</evidence>
<proteinExistence type="predicted"/>
<comment type="caution">
    <text evidence="2">The sequence shown here is derived from an EMBL/GenBank/DDBJ whole genome shotgun (WGS) entry which is preliminary data.</text>
</comment>
<evidence type="ECO:0000313" key="3">
    <source>
        <dbReference type="Proteomes" id="UP001054821"/>
    </source>
</evidence>
<dbReference type="InterPro" id="IPR036047">
    <property type="entry name" value="F-box-like_dom_sf"/>
</dbReference>
<evidence type="ECO:0000259" key="1">
    <source>
        <dbReference type="SMART" id="SM00256"/>
    </source>
</evidence>
<dbReference type="InterPro" id="IPR001810">
    <property type="entry name" value="F-box_dom"/>
</dbReference>
<protein>
    <recommendedName>
        <fullName evidence="1">F-box domain-containing protein</fullName>
    </recommendedName>
</protein>
<accession>A0AAD4ZHD0</accession>
<dbReference type="NCBIfam" id="TIGR01640">
    <property type="entry name" value="F_box_assoc_1"/>
    <property type="match status" value="1"/>
</dbReference>
<feature type="domain" description="F-box" evidence="1">
    <location>
        <begin position="28"/>
        <end position="68"/>
    </location>
</feature>
<dbReference type="PANTHER" id="PTHR31111:SF136">
    <property type="entry name" value="F-BOX ASSOCIATED DOMAIN-CONTAINING PROTEIN"/>
    <property type="match status" value="1"/>
</dbReference>
<dbReference type="PANTHER" id="PTHR31111">
    <property type="entry name" value="BNAA05G37150D PROTEIN-RELATED"/>
    <property type="match status" value="1"/>
</dbReference>
<dbReference type="SMART" id="SM00256">
    <property type="entry name" value="FBOX"/>
    <property type="match status" value="1"/>
</dbReference>